<organism evidence="1 2">
    <name type="scientific">Clonorchis sinensis</name>
    <name type="common">Chinese liver fluke</name>
    <dbReference type="NCBI Taxonomy" id="79923"/>
    <lineage>
        <taxon>Eukaryota</taxon>
        <taxon>Metazoa</taxon>
        <taxon>Spiralia</taxon>
        <taxon>Lophotrochozoa</taxon>
        <taxon>Platyhelminthes</taxon>
        <taxon>Trematoda</taxon>
        <taxon>Digenea</taxon>
        <taxon>Opisthorchiida</taxon>
        <taxon>Opisthorchiata</taxon>
        <taxon>Opisthorchiidae</taxon>
        <taxon>Clonorchis</taxon>
    </lineage>
</organism>
<feature type="non-terminal residue" evidence="1">
    <location>
        <position position="228"/>
    </location>
</feature>
<evidence type="ECO:0000313" key="2">
    <source>
        <dbReference type="Proteomes" id="UP000008909"/>
    </source>
</evidence>
<dbReference type="Proteomes" id="UP000008909">
    <property type="component" value="Unassembled WGS sequence"/>
</dbReference>
<sequence>MVNLKHDTSIVQRSSNEGNHDLICAVNRTRNGSVHVSPLHSVPPSACWFCKEWHYARNCPFRNHICNRCGRKGHKEIRCLTSDSARSRSNHNKTKPFRHTNQTRVIISTFKVDGANRRKYITVEINGRPITLQLDTASDIIRNSRSTWHKLGQPRSAHTTNSARNVLELFGELDCQVSYGDRSVHTRCFMTDHPGLDLFELDWMEELNLLDESINHMYSKSHVKRLSV</sequence>
<keyword evidence="2" id="KW-1185">Reference proteome</keyword>
<proteinExistence type="predicted"/>
<dbReference type="EMBL" id="DF143083">
    <property type="protein sequence ID" value="GAA50826.1"/>
    <property type="molecule type" value="Genomic_DNA"/>
</dbReference>
<protein>
    <recommendedName>
        <fullName evidence="3">CCHC-type domain-containing protein</fullName>
    </recommendedName>
</protein>
<dbReference type="InterPro" id="IPR021109">
    <property type="entry name" value="Peptidase_aspartic_dom_sf"/>
</dbReference>
<accession>G7YCZ2</accession>
<name>G7YCZ2_CLOSI</name>
<reference key="2">
    <citation type="submission" date="2011-10" db="EMBL/GenBank/DDBJ databases">
        <title>The genome and transcriptome sequence of Clonorchis sinensis provide insights into the carcinogenic liver fluke.</title>
        <authorList>
            <person name="Wang X."/>
            <person name="Huang Y."/>
            <person name="Chen W."/>
            <person name="Liu H."/>
            <person name="Guo L."/>
            <person name="Chen Y."/>
            <person name="Luo F."/>
            <person name="Zhou W."/>
            <person name="Sun J."/>
            <person name="Mao Q."/>
            <person name="Liang P."/>
            <person name="Zhou C."/>
            <person name="Tian Y."/>
            <person name="Men J."/>
            <person name="Lv X."/>
            <person name="Huang L."/>
            <person name="Zhou J."/>
            <person name="Hu Y."/>
            <person name="Li R."/>
            <person name="Zhang F."/>
            <person name="Lei H."/>
            <person name="Li X."/>
            <person name="Hu X."/>
            <person name="Liang C."/>
            <person name="Xu J."/>
            <person name="Wu Z."/>
            <person name="Yu X."/>
        </authorList>
    </citation>
    <scope>NUCLEOTIDE SEQUENCE</scope>
    <source>
        <strain>Henan</strain>
    </source>
</reference>
<evidence type="ECO:0008006" key="3">
    <source>
        <dbReference type="Google" id="ProtNLM"/>
    </source>
</evidence>
<reference evidence="1" key="1">
    <citation type="journal article" date="2011" name="Genome Biol.">
        <title>The draft genome of the carcinogenic human liver fluke Clonorchis sinensis.</title>
        <authorList>
            <person name="Wang X."/>
            <person name="Chen W."/>
            <person name="Huang Y."/>
            <person name="Sun J."/>
            <person name="Men J."/>
            <person name="Liu H."/>
            <person name="Luo F."/>
            <person name="Guo L."/>
            <person name="Lv X."/>
            <person name="Deng C."/>
            <person name="Zhou C."/>
            <person name="Fan Y."/>
            <person name="Li X."/>
            <person name="Huang L."/>
            <person name="Hu Y."/>
            <person name="Liang C."/>
            <person name="Hu X."/>
            <person name="Xu J."/>
            <person name="Yu X."/>
        </authorList>
    </citation>
    <scope>NUCLEOTIDE SEQUENCE [LARGE SCALE GENOMIC DNA]</scope>
    <source>
        <strain evidence="1">Henan</strain>
    </source>
</reference>
<gene>
    <name evidence="1" type="ORF">CLF_105108</name>
</gene>
<evidence type="ECO:0000313" key="1">
    <source>
        <dbReference type="EMBL" id="GAA50826.1"/>
    </source>
</evidence>
<dbReference type="SUPFAM" id="SSF50630">
    <property type="entry name" value="Acid proteases"/>
    <property type="match status" value="1"/>
</dbReference>
<dbReference type="AlphaFoldDB" id="G7YCZ2"/>